<sequence length="32" mass="3748">MTCNDEITVNNTKRNRMIRVSPCSYQIMSTQL</sequence>
<protein>
    <submittedName>
        <fullName evidence="1">Uncharacterized protein</fullName>
    </submittedName>
</protein>
<proteinExistence type="predicted"/>
<dbReference type="EMBL" id="GGEC01066661">
    <property type="protein sequence ID" value="MBX47145.1"/>
    <property type="molecule type" value="Transcribed_RNA"/>
</dbReference>
<accession>A0A2P2NXE7</accession>
<dbReference type="AlphaFoldDB" id="A0A2P2NXE7"/>
<name>A0A2P2NXE7_RHIMU</name>
<organism evidence="1">
    <name type="scientific">Rhizophora mucronata</name>
    <name type="common">Asiatic mangrove</name>
    <dbReference type="NCBI Taxonomy" id="61149"/>
    <lineage>
        <taxon>Eukaryota</taxon>
        <taxon>Viridiplantae</taxon>
        <taxon>Streptophyta</taxon>
        <taxon>Embryophyta</taxon>
        <taxon>Tracheophyta</taxon>
        <taxon>Spermatophyta</taxon>
        <taxon>Magnoliopsida</taxon>
        <taxon>eudicotyledons</taxon>
        <taxon>Gunneridae</taxon>
        <taxon>Pentapetalae</taxon>
        <taxon>rosids</taxon>
        <taxon>fabids</taxon>
        <taxon>Malpighiales</taxon>
        <taxon>Rhizophoraceae</taxon>
        <taxon>Rhizophora</taxon>
    </lineage>
</organism>
<reference evidence="1" key="1">
    <citation type="submission" date="2018-02" db="EMBL/GenBank/DDBJ databases">
        <title>Rhizophora mucronata_Transcriptome.</title>
        <authorList>
            <person name="Meera S.P."/>
            <person name="Sreeshan A."/>
            <person name="Augustine A."/>
        </authorList>
    </citation>
    <scope>NUCLEOTIDE SEQUENCE</scope>
    <source>
        <tissue evidence="1">Leaf</tissue>
    </source>
</reference>
<evidence type="ECO:0000313" key="1">
    <source>
        <dbReference type="EMBL" id="MBX47145.1"/>
    </source>
</evidence>